<accession>A0ABD2Z8N0</accession>
<name>A0ABD2Z8N0_9GENT</name>
<protein>
    <submittedName>
        <fullName evidence="1">Uncharacterized protein</fullName>
    </submittedName>
</protein>
<dbReference type="Proteomes" id="UP001630127">
    <property type="component" value="Unassembled WGS sequence"/>
</dbReference>
<evidence type="ECO:0000313" key="2">
    <source>
        <dbReference type="Proteomes" id="UP001630127"/>
    </source>
</evidence>
<comment type="caution">
    <text evidence="1">The sequence shown here is derived from an EMBL/GenBank/DDBJ whole genome shotgun (WGS) entry which is preliminary data.</text>
</comment>
<gene>
    <name evidence="1" type="ORF">ACH5RR_022743</name>
</gene>
<reference evidence="1 2" key="1">
    <citation type="submission" date="2024-11" db="EMBL/GenBank/DDBJ databases">
        <title>A near-complete genome assembly of Cinchona calisaya.</title>
        <authorList>
            <person name="Lian D.C."/>
            <person name="Zhao X.W."/>
            <person name="Wei L."/>
        </authorList>
    </citation>
    <scope>NUCLEOTIDE SEQUENCE [LARGE SCALE GENOMIC DNA]</scope>
    <source>
        <tissue evidence="1">Nenye</tissue>
    </source>
</reference>
<dbReference type="EMBL" id="JBJUIK010000010">
    <property type="protein sequence ID" value="KAL3515841.1"/>
    <property type="molecule type" value="Genomic_DNA"/>
</dbReference>
<evidence type="ECO:0000313" key="1">
    <source>
        <dbReference type="EMBL" id="KAL3515841.1"/>
    </source>
</evidence>
<keyword evidence="2" id="KW-1185">Reference proteome</keyword>
<sequence length="113" mass="12462">MGLVVEVANDDGGCGDSVSGGNDRGKRIGDGVMLRWWRGGEGMREVVGGRVGLGDEVWQGRGTLSAMDLTPLAPTSTWDVYYFTKQSPKEVLWGQNKAHSYIDKAIEMKRWRT</sequence>
<dbReference type="AlphaFoldDB" id="A0ABD2Z8N0"/>
<proteinExistence type="predicted"/>
<organism evidence="1 2">
    <name type="scientific">Cinchona calisaya</name>
    <dbReference type="NCBI Taxonomy" id="153742"/>
    <lineage>
        <taxon>Eukaryota</taxon>
        <taxon>Viridiplantae</taxon>
        <taxon>Streptophyta</taxon>
        <taxon>Embryophyta</taxon>
        <taxon>Tracheophyta</taxon>
        <taxon>Spermatophyta</taxon>
        <taxon>Magnoliopsida</taxon>
        <taxon>eudicotyledons</taxon>
        <taxon>Gunneridae</taxon>
        <taxon>Pentapetalae</taxon>
        <taxon>asterids</taxon>
        <taxon>lamiids</taxon>
        <taxon>Gentianales</taxon>
        <taxon>Rubiaceae</taxon>
        <taxon>Cinchonoideae</taxon>
        <taxon>Cinchoneae</taxon>
        <taxon>Cinchona</taxon>
    </lineage>
</organism>